<dbReference type="SUPFAM" id="SSF48464">
    <property type="entry name" value="ENTH/VHS domain"/>
    <property type="match status" value="1"/>
</dbReference>
<feature type="compositionally biased region" description="Polar residues" evidence="6">
    <location>
        <begin position="765"/>
        <end position="779"/>
    </location>
</feature>
<reference evidence="8" key="1">
    <citation type="submission" date="2023-05" db="EMBL/GenBank/DDBJ databases">
        <authorList>
            <person name="Huff M."/>
        </authorList>
    </citation>
    <scope>NUCLEOTIDE SEQUENCE</scope>
</reference>
<dbReference type="AlphaFoldDB" id="A0AAD1Z7J0"/>
<feature type="compositionally biased region" description="Polar residues" evidence="6">
    <location>
        <begin position="628"/>
        <end position="645"/>
    </location>
</feature>
<dbReference type="PANTHER" id="PTHR12276:SF91">
    <property type="entry name" value="CLATHRIN INTERACTOR EPSIN 2-RELATED"/>
    <property type="match status" value="1"/>
</dbReference>
<feature type="region of interest" description="Disordered" evidence="6">
    <location>
        <begin position="765"/>
        <end position="788"/>
    </location>
</feature>
<evidence type="ECO:0000256" key="3">
    <source>
        <dbReference type="ARBA" id="ARBA00010130"/>
    </source>
</evidence>
<feature type="region of interest" description="Disordered" evidence="6">
    <location>
        <begin position="152"/>
        <end position="538"/>
    </location>
</feature>
<dbReference type="SMART" id="SM00273">
    <property type="entry name" value="ENTH"/>
    <property type="match status" value="1"/>
</dbReference>
<dbReference type="EMBL" id="OU503041">
    <property type="protein sequence ID" value="CAI9762831.1"/>
    <property type="molecule type" value="Genomic_DNA"/>
</dbReference>
<feature type="compositionally biased region" description="Low complexity" evidence="6">
    <location>
        <begin position="336"/>
        <end position="361"/>
    </location>
</feature>
<feature type="region of interest" description="Disordered" evidence="6">
    <location>
        <begin position="847"/>
        <end position="879"/>
    </location>
</feature>
<proteinExistence type="inferred from homology"/>
<dbReference type="GO" id="GO:0030125">
    <property type="term" value="C:clathrin vesicle coat"/>
    <property type="evidence" value="ECO:0007669"/>
    <property type="project" value="TreeGrafter"/>
</dbReference>
<feature type="compositionally biased region" description="Low complexity" evidence="6">
    <location>
        <begin position="412"/>
        <end position="429"/>
    </location>
</feature>
<dbReference type="Proteomes" id="UP000834106">
    <property type="component" value="Chromosome 6"/>
</dbReference>
<evidence type="ECO:0000256" key="1">
    <source>
        <dbReference type="ARBA" id="ARBA00004132"/>
    </source>
</evidence>
<feature type="compositionally biased region" description="Low complexity" evidence="6">
    <location>
        <begin position="528"/>
        <end position="538"/>
    </location>
</feature>
<dbReference type="GO" id="GO:0030276">
    <property type="term" value="F:clathrin binding"/>
    <property type="evidence" value="ECO:0007669"/>
    <property type="project" value="TreeGrafter"/>
</dbReference>
<dbReference type="PROSITE" id="PS50942">
    <property type="entry name" value="ENTH"/>
    <property type="match status" value="1"/>
</dbReference>
<feature type="compositionally biased region" description="Polar residues" evidence="6">
    <location>
        <begin position="479"/>
        <end position="502"/>
    </location>
</feature>
<dbReference type="InterPro" id="IPR013809">
    <property type="entry name" value="ENTH"/>
</dbReference>
<feature type="compositionally biased region" description="Pro residues" evidence="6">
    <location>
        <begin position="362"/>
        <end position="371"/>
    </location>
</feature>
<feature type="compositionally biased region" description="Polar residues" evidence="6">
    <location>
        <begin position="249"/>
        <end position="262"/>
    </location>
</feature>
<evidence type="ECO:0000256" key="4">
    <source>
        <dbReference type="ARBA" id="ARBA00023034"/>
    </source>
</evidence>
<evidence type="ECO:0000259" key="7">
    <source>
        <dbReference type="PROSITE" id="PS50942"/>
    </source>
</evidence>
<comment type="subcellular location">
    <subcellularLocation>
        <location evidence="1">Cytoplasmic vesicle</location>
        <location evidence="1">Clathrin-coated vesicle</location>
    </subcellularLocation>
    <subcellularLocation>
        <location evidence="2">Golgi apparatus</location>
    </subcellularLocation>
</comment>
<dbReference type="PANTHER" id="PTHR12276">
    <property type="entry name" value="EPSIN/ENT-RELATED"/>
    <property type="match status" value="1"/>
</dbReference>
<feature type="compositionally biased region" description="Low complexity" evidence="6">
    <location>
        <begin position="852"/>
        <end position="865"/>
    </location>
</feature>
<dbReference type="GO" id="GO:0005543">
    <property type="term" value="F:phospholipid binding"/>
    <property type="evidence" value="ECO:0007669"/>
    <property type="project" value="TreeGrafter"/>
</dbReference>
<feature type="compositionally biased region" description="Low complexity" evidence="6">
    <location>
        <begin position="445"/>
        <end position="461"/>
    </location>
</feature>
<comment type="similarity">
    <text evidence="3">Belongs to the epsin family.</text>
</comment>
<dbReference type="Pfam" id="PF01417">
    <property type="entry name" value="ENTH"/>
    <property type="match status" value="1"/>
</dbReference>
<dbReference type="CDD" id="cd03571">
    <property type="entry name" value="ENTH"/>
    <property type="match status" value="1"/>
</dbReference>
<dbReference type="GO" id="GO:0006897">
    <property type="term" value="P:endocytosis"/>
    <property type="evidence" value="ECO:0007669"/>
    <property type="project" value="TreeGrafter"/>
</dbReference>
<feature type="compositionally biased region" description="Basic and acidic residues" evidence="6">
    <location>
        <begin position="183"/>
        <end position="248"/>
    </location>
</feature>
<evidence type="ECO:0000256" key="2">
    <source>
        <dbReference type="ARBA" id="ARBA00004555"/>
    </source>
</evidence>
<dbReference type="GO" id="GO:0005768">
    <property type="term" value="C:endosome"/>
    <property type="evidence" value="ECO:0007669"/>
    <property type="project" value="TreeGrafter"/>
</dbReference>
<keyword evidence="4" id="KW-0333">Golgi apparatus</keyword>
<organism evidence="8 9">
    <name type="scientific">Fraxinus pennsylvanica</name>
    <dbReference type="NCBI Taxonomy" id="56036"/>
    <lineage>
        <taxon>Eukaryota</taxon>
        <taxon>Viridiplantae</taxon>
        <taxon>Streptophyta</taxon>
        <taxon>Embryophyta</taxon>
        <taxon>Tracheophyta</taxon>
        <taxon>Spermatophyta</taxon>
        <taxon>Magnoliopsida</taxon>
        <taxon>eudicotyledons</taxon>
        <taxon>Gunneridae</taxon>
        <taxon>Pentapetalae</taxon>
        <taxon>asterids</taxon>
        <taxon>lamiids</taxon>
        <taxon>Lamiales</taxon>
        <taxon>Oleaceae</taxon>
        <taxon>Oleeae</taxon>
        <taxon>Fraxinus</taxon>
    </lineage>
</organism>
<evidence type="ECO:0000313" key="9">
    <source>
        <dbReference type="Proteomes" id="UP000834106"/>
    </source>
</evidence>
<dbReference type="GO" id="GO:0005794">
    <property type="term" value="C:Golgi apparatus"/>
    <property type="evidence" value="ECO:0007669"/>
    <property type="project" value="UniProtKB-SubCell"/>
</dbReference>
<evidence type="ECO:0000256" key="5">
    <source>
        <dbReference type="ARBA" id="ARBA00023329"/>
    </source>
</evidence>
<keyword evidence="5" id="KW-0968">Cytoplasmic vesicle</keyword>
<dbReference type="InterPro" id="IPR008942">
    <property type="entry name" value="ENTH_VHS"/>
</dbReference>
<feature type="region of interest" description="Disordered" evidence="6">
    <location>
        <begin position="628"/>
        <end position="685"/>
    </location>
</feature>
<dbReference type="GO" id="GO:0005886">
    <property type="term" value="C:plasma membrane"/>
    <property type="evidence" value="ECO:0007669"/>
    <property type="project" value="TreeGrafter"/>
</dbReference>
<feature type="compositionally biased region" description="Basic and acidic residues" evidence="6">
    <location>
        <begin position="263"/>
        <end position="273"/>
    </location>
</feature>
<name>A0AAD1Z7J0_9LAMI</name>
<accession>A0AAD1Z7J0</accession>
<gene>
    <name evidence="8" type="ORF">FPE_LOCUS10261</name>
</gene>
<feature type="domain" description="ENTH" evidence="7">
    <location>
        <begin position="18"/>
        <end position="150"/>
    </location>
</feature>
<protein>
    <recommendedName>
        <fullName evidence="7">ENTH domain-containing protein</fullName>
    </recommendedName>
</protein>
<evidence type="ECO:0000256" key="6">
    <source>
        <dbReference type="SAM" id="MobiDB-lite"/>
    </source>
</evidence>
<keyword evidence="9" id="KW-1185">Reference proteome</keyword>
<dbReference type="Gene3D" id="1.25.40.90">
    <property type="match status" value="1"/>
</dbReference>
<dbReference type="FunFam" id="1.25.40.90:FF:000006">
    <property type="entry name" value="Clathrin interactor 1"/>
    <property type="match status" value="1"/>
</dbReference>
<evidence type="ECO:0000313" key="8">
    <source>
        <dbReference type="EMBL" id="CAI9762831.1"/>
    </source>
</evidence>
<sequence length="1057" mass="112716">MKKVFGQTVRDIKREVNKKVLKVPPVERKVLDATSNEPWGPHGSLLADIAQASRNYHEYLMIMAVIWKRINDTGKNWRHVYKALTVLEYLVAHGSERAIDEIREHTYQISALFDFQYIDSSGRDQGSNVRRKSQSLVALVNDKEQIQEVREKAAANMDKYSNTSTGDGMYRPGSQSNAGGYGDKYDEDRYGSRDDGQNDYGRERERGSRNDGRYGRYGDSYGHDGDRYSRDNEERYGQDGNRDDDYRGRSQNSDYQNVSQSRSTDRNGNRAYEDDGQISSRGSNAKGDDHSQDGSMASRHLDRKYSDQSLGAPPSYEEIAGTAHSSTLSERDGDLSAVPKASSPPASASPSHVTTDASNPAPTLPPAPSPAPDNNEEVDGFGEFDPRGSFSAIPAISNGILPTTSGGAEMDLLGSFSEPSSSNSLALVSAAPGTAAKEANASLNSSSIPTFTPTSSPFTVSNQSFDDPFGDGPFKAIPSTESVPAQQQIPTSTHSFGQNPYQSYDLPQPVNKNAENDFGGSFHGTTYSSSGPSGALLPSTEIPQFQQQELSNNDEDIDILADILPPSGASFHSHSQIDYPVPTNQPLSQIGLAHQTNKHESQSGLLTVQSQTAPQTGFHAQNSELTSLTAFPGQPGQSPLHTSYLPSAASPHVNSQADYPVPANQHVSQAGFPPHTNQPESQLGPLSLQNQTATQTGFHTQNSELASLTAFPGPLGQPPLQTSYPLHQGQSVSQTNFLAQTNQSTALTFPSQASQTSQMAFPTHSSQAAGFPSQMSSSRAGIHAPFRGQSSQPNANFYAGYDLQTGSTGAAAFHVVPQVSTGPVPQNNFLPQSGYNAPVASQMSFQAPQVRPNSPIASQSPSPASTGSATIVPQPSKDKFETKSTVWADTLSRGLVNLNISGPKTNPLADIGVDFDAINRKEKRMEKPTASTVTSNVTMGKAMGSGSGIGRAGAGALRPPPNAIMGSGMGMGMTSDPGSGFGMGGYSGNQPIGMGMNRPGNMGMGMGINMNMNMNMVQGYNMQQQPGFPPGSTMPGGYNPMMGTGNYGQQPYGGGYR</sequence>